<dbReference type="Gene3D" id="3.40.30.10">
    <property type="entry name" value="Glutaredoxin"/>
    <property type="match status" value="1"/>
</dbReference>
<reference evidence="1 2" key="1">
    <citation type="submission" date="2020-10" db="EMBL/GenBank/DDBJ databases">
        <authorList>
            <person name="Castelo-Branco R."/>
            <person name="Eusebio N."/>
            <person name="Adriana R."/>
            <person name="Vieira A."/>
            <person name="Brugerolle De Fraissinette N."/>
            <person name="Rezende De Castro R."/>
            <person name="Schneider M.P."/>
            <person name="Vasconcelos V."/>
            <person name="Leao P.N."/>
        </authorList>
    </citation>
    <scope>NUCLEOTIDE SEQUENCE [LARGE SCALE GENOMIC DNA]</scope>
    <source>
        <strain evidence="1 2">LEGE 00031</strain>
    </source>
</reference>
<dbReference type="EMBL" id="JADEVV010000028">
    <property type="protein sequence ID" value="MBE9254346.1"/>
    <property type="molecule type" value="Genomic_DNA"/>
</dbReference>
<dbReference type="Proteomes" id="UP000658720">
    <property type="component" value="Unassembled WGS sequence"/>
</dbReference>
<dbReference type="InterPro" id="IPR048069">
    <property type="entry name" value="Thylak_slr1796"/>
</dbReference>
<dbReference type="InterPro" id="IPR036249">
    <property type="entry name" value="Thioredoxin-like_sf"/>
</dbReference>
<gene>
    <name evidence="1" type="ORF">IQ217_10925</name>
</gene>
<dbReference type="RefSeq" id="WP_190597612.1">
    <property type="nucleotide sequence ID" value="NZ_JADEVV010000028.1"/>
</dbReference>
<sequence length="201" mass="22946">MIMSVCLPWLARCRRFLVVTFTFTVLLLGLWGTLPLSLADHGTAIAALEDDRYDGNIFVVYAGNGSLVPPRLNLKESFERELPVILVYYLDDSKDCKQYAFIVSRMQEFYGRVASIIPVSVDGIPDQKRFRRDEPGYYYSGGVPQTVILDKNGKKIFDAQGVLKFEVVDDVLRDLFDLLPRSESVELKQRTYNEFNSELVD</sequence>
<protein>
    <submittedName>
        <fullName evidence="1">Thylakoid membrane photosystem I accumulation factor</fullName>
    </submittedName>
</protein>
<accession>A0ABR9VVT3</accession>
<evidence type="ECO:0000313" key="2">
    <source>
        <dbReference type="Proteomes" id="UP000658720"/>
    </source>
</evidence>
<dbReference type="NCBIfam" id="NF038096">
    <property type="entry name" value="thylak_slr1796"/>
    <property type="match status" value="1"/>
</dbReference>
<comment type="caution">
    <text evidence="1">The sequence shown here is derived from an EMBL/GenBank/DDBJ whole genome shotgun (WGS) entry which is preliminary data.</text>
</comment>
<evidence type="ECO:0000313" key="1">
    <source>
        <dbReference type="EMBL" id="MBE9254346.1"/>
    </source>
</evidence>
<proteinExistence type="predicted"/>
<dbReference type="SUPFAM" id="SSF52833">
    <property type="entry name" value="Thioredoxin-like"/>
    <property type="match status" value="1"/>
</dbReference>
<keyword evidence="2" id="KW-1185">Reference proteome</keyword>
<organism evidence="1 2">
    <name type="scientific">Synechocystis salina LEGE 00031</name>
    <dbReference type="NCBI Taxonomy" id="1828736"/>
    <lineage>
        <taxon>Bacteria</taxon>
        <taxon>Bacillati</taxon>
        <taxon>Cyanobacteriota</taxon>
        <taxon>Cyanophyceae</taxon>
        <taxon>Synechococcales</taxon>
        <taxon>Merismopediaceae</taxon>
        <taxon>Synechocystis</taxon>
    </lineage>
</organism>
<name>A0ABR9VVT3_9SYNC</name>